<dbReference type="RefSeq" id="WP_163734211.1">
    <property type="nucleotide sequence ID" value="NZ_AP022610.1"/>
</dbReference>
<evidence type="ECO:0000313" key="2">
    <source>
        <dbReference type="EMBL" id="BBZ27037.1"/>
    </source>
</evidence>
<dbReference type="EMBL" id="AP022610">
    <property type="protein sequence ID" value="BBZ27037.1"/>
    <property type="molecule type" value="Genomic_DNA"/>
</dbReference>
<protein>
    <recommendedName>
        <fullName evidence="4">DUF2335 domain-containing protein</fullName>
    </recommendedName>
</protein>
<evidence type="ECO:0008006" key="4">
    <source>
        <dbReference type="Google" id="ProtNLM"/>
    </source>
</evidence>
<dbReference type="Proteomes" id="UP000466517">
    <property type="component" value="Chromosome"/>
</dbReference>
<evidence type="ECO:0000313" key="3">
    <source>
        <dbReference type="Proteomes" id="UP000466517"/>
    </source>
</evidence>
<keyword evidence="1" id="KW-1133">Transmembrane helix</keyword>
<name>A0A7I7XDL7_9MYCO</name>
<gene>
    <name evidence="2" type="ORF">MMAD_13320</name>
</gene>
<keyword evidence="1" id="KW-0472">Membrane</keyword>
<reference evidence="2 3" key="1">
    <citation type="journal article" date="2019" name="Emerg. Microbes Infect.">
        <title>Comprehensive subspecies identification of 175 nontuberculous mycobacteria species based on 7547 genomic profiles.</title>
        <authorList>
            <person name="Matsumoto Y."/>
            <person name="Kinjo T."/>
            <person name="Motooka D."/>
            <person name="Nabeya D."/>
            <person name="Jung N."/>
            <person name="Uechi K."/>
            <person name="Horii T."/>
            <person name="Iida T."/>
            <person name="Fujita J."/>
            <person name="Nakamura S."/>
        </authorList>
    </citation>
    <scope>NUCLEOTIDE SEQUENCE [LARGE SCALE GENOMIC DNA]</scope>
    <source>
        <strain evidence="2 3">JCM 13574</strain>
    </source>
</reference>
<organism evidence="2 3">
    <name type="scientific">Mycolicibacterium madagascariense</name>
    <dbReference type="NCBI Taxonomy" id="212765"/>
    <lineage>
        <taxon>Bacteria</taxon>
        <taxon>Bacillati</taxon>
        <taxon>Actinomycetota</taxon>
        <taxon>Actinomycetes</taxon>
        <taxon>Mycobacteriales</taxon>
        <taxon>Mycobacteriaceae</taxon>
        <taxon>Mycolicibacterium</taxon>
    </lineage>
</organism>
<sequence>MAKYRELVTDAPERIFRMAESQTVDASSRLDRLVDAEIAQARSDRGMATLFLSIFTVASIVFFGIGNSVAGAVMLGIPVLAVIRTMWTPTIAQRRDGQEQNAGRSDAL</sequence>
<proteinExistence type="predicted"/>
<keyword evidence="3" id="KW-1185">Reference proteome</keyword>
<keyword evidence="1" id="KW-0812">Transmembrane</keyword>
<feature type="transmembrane region" description="Helical" evidence="1">
    <location>
        <begin position="46"/>
        <end position="63"/>
    </location>
</feature>
<dbReference type="AlphaFoldDB" id="A0A7I7XDL7"/>
<accession>A0A7I7XDL7</accession>
<evidence type="ECO:0000256" key="1">
    <source>
        <dbReference type="SAM" id="Phobius"/>
    </source>
</evidence>
<dbReference type="KEGG" id="mmag:MMAD_13320"/>